<dbReference type="Gene3D" id="3.60.21.10">
    <property type="match status" value="1"/>
</dbReference>
<dbReference type="PANTHER" id="PTHR31302:SF0">
    <property type="entry name" value="TRANSMEMBRANE PROTEIN WITH METALLOPHOSPHOESTERASE DOMAIN"/>
    <property type="match status" value="1"/>
</dbReference>
<dbReference type="Proteomes" id="UP000776983">
    <property type="component" value="Unassembled WGS sequence"/>
</dbReference>
<protein>
    <submittedName>
        <fullName evidence="3">Metallophosphoesterase</fullName>
    </submittedName>
</protein>
<dbReference type="Pfam" id="PF00149">
    <property type="entry name" value="Metallophos"/>
    <property type="match status" value="1"/>
</dbReference>
<organism evidence="3 4">
    <name type="scientific">Mesopusillimonas faecipullorum</name>
    <dbReference type="NCBI Taxonomy" id="2755040"/>
    <lineage>
        <taxon>Bacteria</taxon>
        <taxon>Pseudomonadati</taxon>
        <taxon>Pseudomonadota</taxon>
        <taxon>Betaproteobacteria</taxon>
        <taxon>Burkholderiales</taxon>
        <taxon>Alcaligenaceae</taxon>
        <taxon>Mesopusillimonas</taxon>
    </lineage>
</organism>
<dbReference type="InterPro" id="IPR051158">
    <property type="entry name" value="Metallophosphoesterase_sf"/>
</dbReference>
<feature type="transmembrane region" description="Helical" evidence="1">
    <location>
        <begin position="105"/>
        <end position="126"/>
    </location>
</feature>
<evidence type="ECO:0000259" key="2">
    <source>
        <dbReference type="Pfam" id="PF00149"/>
    </source>
</evidence>
<reference evidence="3 4" key="1">
    <citation type="submission" date="2020-07" db="EMBL/GenBank/DDBJ databases">
        <title>Pusillimonas sp. nov., isolated from poultry manure in Taiwan.</title>
        <authorList>
            <person name="Lin S.-Y."/>
            <person name="Tang Y.-S."/>
            <person name="Young C.-C."/>
        </authorList>
    </citation>
    <scope>NUCLEOTIDE SEQUENCE [LARGE SCALE GENOMIC DNA]</scope>
    <source>
        <strain evidence="3 4">CC-YST705</strain>
    </source>
</reference>
<dbReference type="EMBL" id="JACDXW010000002">
    <property type="protein sequence ID" value="MCB5363248.1"/>
    <property type="molecule type" value="Genomic_DNA"/>
</dbReference>
<name>A0ABS8CB59_9BURK</name>
<dbReference type="SUPFAM" id="SSF56300">
    <property type="entry name" value="Metallo-dependent phosphatases"/>
    <property type="match status" value="1"/>
</dbReference>
<dbReference type="InterPro" id="IPR004843">
    <property type="entry name" value="Calcineurin-like_PHP"/>
</dbReference>
<evidence type="ECO:0000313" key="4">
    <source>
        <dbReference type="Proteomes" id="UP000776983"/>
    </source>
</evidence>
<feature type="domain" description="Calcineurin-like phosphoesterase" evidence="2">
    <location>
        <begin position="150"/>
        <end position="315"/>
    </location>
</feature>
<dbReference type="InterPro" id="IPR029052">
    <property type="entry name" value="Metallo-depent_PP-like"/>
</dbReference>
<evidence type="ECO:0000313" key="3">
    <source>
        <dbReference type="EMBL" id="MCB5363248.1"/>
    </source>
</evidence>
<accession>A0ABS8CB59</accession>
<keyword evidence="1" id="KW-0812">Transmembrane</keyword>
<keyword evidence="1" id="KW-0472">Membrane</keyword>
<keyword evidence="1" id="KW-1133">Transmembrane helix</keyword>
<keyword evidence="4" id="KW-1185">Reference proteome</keyword>
<sequence>MFHVVSSLLALYVAWRVVFLQRWRSGTKWGVAVVLVLISQHHLVTRNFFGSMASPEIPAVGLMLLGWAYSAVLLTAAFVFFLDLCGLLAVLCSKRVGRCVLGAPGPRAGMGLCAMLLAALGVWQAVKVPEVRDIEIEVAHLPAELDGFQLIQLTDLHASRLLPRTWMQAVVERTNALDADMIVITGDLLDGTVAARTNDVEPLKSLAARHPVYAVVGNHEYYAEHQQWLDHFKRLGIRILSNEHVTIRHNDAEFTLAGVTDPAAAPLSQPMPDIVAALAGVPADSAVILLSHRPGGALKNAGAGADLQLSGHTHGGQILVLHWLTQWANEGFVSGRYDVEGMALYVSNGSGLWPGFPIRLGKPSEISRITLRSAARQR</sequence>
<gene>
    <name evidence="3" type="ORF">H0484_05700</name>
</gene>
<proteinExistence type="predicted"/>
<comment type="caution">
    <text evidence="3">The sequence shown here is derived from an EMBL/GenBank/DDBJ whole genome shotgun (WGS) entry which is preliminary data.</text>
</comment>
<evidence type="ECO:0000256" key="1">
    <source>
        <dbReference type="SAM" id="Phobius"/>
    </source>
</evidence>
<dbReference type="CDD" id="cd07385">
    <property type="entry name" value="MPP_YkuE_C"/>
    <property type="match status" value="1"/>
</dbReference>
<dbReference type="PANTHER" id="PTHR31302">
    <property type="entry name" value="TRANSMEMBRANE PROTEIN WITH METALLOPHOSPHOESTERASE DOMAIN-RELATED"/>
    <property type="match status" value="1"/>
</dbReference>
<feature type="transmembrane region" description="Helical" evidence="1">
    <location>
        <begin position="67"/>
        <end position="93"/>
    </location>
</feature>